<proteinExistence type="predicted"/>
<reference evidence="4" key="3">
    <citation type="submission" date="2022-01" db="UniProtKB">
        <authorList>
            <consortium name="EnsemblPlants"/>
        </authorList>
    </citation>
    <scope>IDENTIFICATION</scope>
    <source>
        <strain evidence="4">subsp. vulgare</strain>
    </source>
</reference>
<name>A0A8I6Z031_HORVV</name>
<dbReference type="PANTHER" id="PTHR31099:SF28">
    <property type="entry name" value="F5J5.12"/>
    <property type="match status" value="1"/>
</dbReference>
<feature type="region of interest" description="Disordered" evidence="2">
    <location>
        <begin position="1"/>
        <end position="42"/>
    </location>
</feature>
<sequence>MASSSWTSASWSPDALLDEPTHDRAPRASDADGGDDDVSAERVTSRLRKRGALKILCKNYSIPDGFAPVLAGDRSSCSTPPPGSVCVYLDSLDAGMRLPLHPFFAAVLNHFGLAPGQLSPNGWRAMAGFVVLSHSAGVEPSLAVFRHFFALCTFPPHGFYTLRGKDANGLLFVRIRAKFIKGWKEDFFFLESSAPWPCPVEWGEPSRSSTFDPSLTVQEKAVADSLLRARGSSPIDLFAYLNHRNMAAAKIIGVPLPLPSPPPTPKVAPVHAAMKEAACASAAGKVSVKSEPDCKVPPSPRAPSLGKKRKPGEDRADGESSASYPSCPPGFFAPCKSPTTTGKDGDWKAARRLLQGTVTPSRERELAASKPSDVVAKTYVSLLQTANEVAFSLGYALELEEKLRARERKTDALRVEFDRKLKARETEADALRAELRKAKAELDETKAGAGRAAPEREELCKNMKARERDTAEADALRAELRKAKALLAEAKADAGIAAAAVRGLREELDRKLMAREREAAEADALRAELHKAKTELAATKVDAERAAAATWFWGSSREHARALAERERRGYEHGLEDMKRAALSRYPYLDPARLVVPL</sequence>
<dbReference type="AlphaFoldDB" id="A0A8I6Z031"/>
<reference evidence="5" key="1">
    <citation type="journal article" date="2012" name="Nature">
        <title>A physical, genetic and functional sequence assembly of the barley genome.</title>
        <authorList>
            <consortium name="The International Barley Genome Sequencing Consortium"/>
            <person name="Mayer K.F."/>
            <person name="Waugh R."/>
            <person name="Brown J.W."/>
            <person name="Schulman A."/>
            <person name="Langridge P."/>
            <person name="Platzer M."/>
            <person name="Fincher G.B."/>
            <person name="Muehlbauer G.J."/>
            <person name="Sato K."/>
            <person name="Close T.J."/>
            <person name="Wise R.P."/>
            <person name="Stein N."/>
        </authorList>
    </citation>
    <scope>NUCLEOTIDE SEQUENCE [LARGE SCALE GENOMIC DNA]</scope>
    <source>
        <strain evidence="5">cv. Morex</strain>
    </source>
</reference>
<dbReference type="InterPro" id="IPR007321">
    <property type="entry name" value="Transposase_28"/>
</dbReference>
<dbReference type="Pfam" id="PF04195">
    <property type="entry name" value="Transposase_28"/>
    <property type="match status" value="1"/>
</dbReference>
<dbReference type="OrthoDB" id="688579at2759"/>
<organism evidence="4 5">
    <name type="scientific">Hordeum vulgare subsp. vulgare</name>
    <name type="common">Domesticated barley</name>
    <dbReference type="NCBI Taxonomy" id="112509"/>
    <lineage>
        <taxon>Eukaryota</taxon>
        <taxon>Viridiplantae</taxon>
        <taxon>Streptophyta</taxon>
        <taxon>Embryophyta</taxon>
        <taxon>Tracheophyta</taxon>
        <taxon>Spermatophyta</taxon>
        <taxon>Magnoliopsida</taxon>
        <taxon>Liliopsida</taxon>
        <taxon>Poales</taxon>
        <taxon>Poaceae</taxon>
        <taxon>BOP clade</taxon>
        <taxon>Pooideae</taxon>
        <taxon>Triticodae</taxon>
        <taxon>Triticeae</taxon>
        <taxon>Hordeinae</taxon>
        <taxon>Hordeum</taxon>
    </lineage>
</organism>
<dbReference type="RefSeq" id="XP_044957339.1">
    <property type="nucleotide sequence ID" value="XM_045101404.1"/>
</dbReference>
<dbReference type="EnsemblPlants" id="HORVU.MOREX.r3.7HG0657280.1">
    <property type="protein sequence ID" value="HORVU.MOREX.r3.7HG0657280.1"/>
    <property type="gene ID" value="HORVU.MOREX.r3.7HG0657280"/>
</dbReference>
<evidence type="ECO:0000313" key="4">
    <source>
        <dbReference type="EnsemblPlants" id="HORVU.MOREX.r3.7HG0657280.1"/>
    </source>
</evidence>
<dbReference type="GeneID" id="123408254"/>
<feature type="region of interest" description="Disordered" evidence="2">
    <location>
        <begin position="289"/>
        <end position="325"/>
    </location>
</feature>
<feature type="compositionally biased region" description="Basic and acidic residues" evidence="2">
    <location>
        <begin position="19"/>
        <end position="30"/>
    </location>
</feature>
<feature type="coiled-coil region" evidence="1">
    <location>
        <begin position="396"/>
        <end position="542"/>
    </location>
</feature>
<keyword evidence="1" id="KW-0175">Coiled coil</keyword>
<reference evidence="4" key="2">
    <citation type="submission" date="2020-10" db="EMBL/GenBank/DDBJ databases">
        <authorList>
            <person name="Scholz U."/>
            <person name="Mascher M."/>
            <person name="Fiebig A."/>
        </authorList>
    </citation>
    <scope>NUCLEOTIDE SEQUENCE [LARGE SCALE GENOMIC DNA]</scope>
    <source>
        <strain evidence="4">cv. Morex</strain>
    </source>
</reference>
<feature type="compositionally biased region" description="Low complexity" evidence="2">
    <location>
        <begin position="1"/>
        <end position="12"/>
    </location>
</feature>
<gene>
    <name evidence="4" type="primary">LOC123408254</name>
</gene>
<keyword evidence="5" id="KW-1185">Reference proteome</keyword>
<dbReference type="Proteomes" id="UP000011116">
    <property type="component" value="Chromosome 7H"/>
</dbReference>
<evidence type="ECO:0000256" key="1">
    <source>
        <dbReference type="SAM" id="Coils"/>
    </source>
</evidence>
<dbReference type="SMR" id="A0A8I6Z031"/>
<protein>
    <recommendedName>
        <fullName evidence="3">Transposase (putative) gypsy type domain-containing protein</fullName>
    </recommendedName>
</protein>
<accession>A0A8I6Z031</accession>
<dbReference type="Gramene" id="HORVU.MOREX.r3.7HG0657280.1">
    <property type="protein sequence ID" value="HORVU.MOREX.r3.7HG0657280.1"/>
    <property type="gene ID" value="HORVU.MOREX.r3.7HG0657280"/>
</dbReference>
<dbReference type="KEGG" id="hvg:123408254"/>
<evidence type="ECO:0000313" key="5">
    <source>
        <dbReference type="Proteomes" id="UP000011116"/>
    </source>
</evidence>
<dbReference type="Gramene" id="HORVU.MOREX.r2.7HG0545450.1">
    <property type="protein sequence ID" value="HORVU.MOREX.r2.7HG0545450.1"/>
    <property type="gene ID" value="HORVU.MOREX.r2.7HG0545450"/>
</dbReference>
<evidence type="ECO:0000259" key="3">
    <source>
        <dbReference type="Pfam" id="PF04195"/>
    </source>
</evidence>
<feature type="domain" description="Transposase (putative) gypsy type" evidence="3">
    <location>
        <begin position="85"/>
        <end position="152"/>
    </location>
</feature>
<evidence type="ECO:0000256" key="2">
    <source>
        <dbReference type="SAM" id="MobiDB-lite"/>
    </source>
</evidence>
<dbReference type="PANTHER" id="PTHR31099">
    <property type="entry name" value="OS06G0165300 PROTEIN"/>
    <property type="match status" value="1"/>
</dbReference>